<sequence length="451" mass="52389">MSQKNNPDIIDLVNDTGSVQHLDHTPPSITQDCFLLYPLEKSYQSKSKVHLSNSQTPYHSSQDRYNQCIMKNVSQPCYYVDEDSVKGSTQPGKNIEIINLDVKPESTKPTFVKKPSAEPLSFQNIVKSKGPKLIKKPQNLSGTSIIDRITQKSTFSHSSVLEMSSLKLLKKDNEALERLKAWKKRQFGSELPEKRQRELESNETLTKKPKTKKSPPKEPEFLQFNAVEFVANQKKILKDECDREETERKLREQVLNDDQQNSLNYKNCRYTVSADEKAYNDKVKRRSLMLDTRPFFDFLLKIDVRQQEKIFSVENEIPLVFENGEEYIEKFQKAFFDEAYSEIMSAILQGNMSEFCVIEGNWHSSQNGLGMISVKGRIGGSFDYYKRVQPEDLIMLIPYKDNDELRFASKFEIWTYKGDILLGFVERVKFQVLYMIKILDKNIELFLNNRG</sequence>
<organism evidence="2 3">
    <name type="scientific">Stentor coeruleus</name>
    <dbReference type="NCBI Taxonomy" id="5963"/>
    <lineage>
        <taxon>Eukaryota</taxon>
        <taxon>Sar</taxon>
        <taxon>Alveolata</taxon>
        <taxon>Ciliophora</taxon>
        <taxon>Postciliodesmatophora</taxon>
        <taxon>Heterotrichea</taxon>
        <taxon>Heterotrichida</taxon>
        <taxon>Stentoridae</taxon>
        <taxon>Stentor</taxon>
    </lineage>
</organism>
<feature type="region of interest" description="Disordered" evidence="1">
    <location>
        <begin position="190"/>
        <end position="218"/>
    </location>
</feature>
<name>A0A1R2AUV3_9CILI</name>
<proteinExistence type="predicted"/>
<comment type="caution">
    <text evidence="2">The sequence shown here is derived from an EMBL/GenBank/DDBJ whole genome shotgun (WGS) entry which is preliminary data.</text>
</comment>
<dbReference type="AlphaFoldDB" id="A0A1R2AUV3"/>
<feature type="compositionally biased region" description="Basic and acidic residues" evidence="1">
    <location>
        <begin position="191"/>
        <end position="200"/>
    </location>
</feature>
<reference evidence="2 3" key="1">
    <citation type="submission" date="2016-11" db="EMBL/GenBank/DDBJ databases">
        <title>The macronuclear genome of Stentor coeruleus: a giant cell with tiny introns.</title>
        <authorList>
            <person name="Slabodnick M."/>
            <person name="Ruby J.G."/>
            <person name="Reiff S.B."/>
            <person name="Swart E.C."/>
            <person name="Gosai S."/>
            <person name="Prabakaran S."/>
            <person name="Witkowska E."/>
            <person name="Larue G.E."/>
            <person name="Fisher S."/>
            <person name="Freeman R.M."/>
            <person name="Gunawardena J."/>
            <person name="Chu W."/>
            <person name="Stover N.A."/>
            <person name="Gregory B.D."/>
            <person name="Nowacki M."/>
            <person name="Derisi J."/>
            <person name="Roy S.W."/>
            <person name="Marshall W.F."/>
            <person name="Sood P."/>
        </authorList>
    </citation>
    <scope>NUCLEOTIDE SEQUENCE [LARGE SCALE GENOMIC DNA]</scope>
    <source>
        <strain evidence="2">WM001</strain>
    </source>
</reference>
<gene>
    <name evidence="2" type="ORF">SteCoe_34441</name>
</gene>
<protein>
    <submittedName>
        <fullName evidence="2">Uncharacterized protein</fullName>
    </submittedName>
</protein>
<dbReference type="Proteomes" id="UP000187209">
    <property type="component" value="Unassembled WGS sequence"/>
</dbReference>
<evidence type="ECO:0000313" key="3">
    <source>
        <dbReference type="Proteomes" id="UP000187209"/>
    </source>
</evidence>
<evidence type="ECO:0000256" key="1">
    <source>
        <dbReference type="SAM" id="MobiDB-lite"/>
    </source>
</evidence>
<evidence type="ECO:0000313" key="2">
    <source>
        <dbReference type="EMBL" id="OMJ68190.1"/>
    </source>
</evidence>
<keyword evidence="3" id="KW-1185">Reference proteome</keyword>
<accession>A0A1R2AUV3</accession>
<dbReference type="EMBL" id="MPUH01001370">
    <property type="protein sequence ID" value="OMJ68190.1"/>
    <property type="molecule type" value="Genomic_DNA"/>
</dbReference>